<dbReference type="AlphaFoldDB" id="A0A5N6BB43"/>
<dbReference type="Gene3D" id="3.40.50.300">
    <property type="entry name" value="P-loop containing nucleotide triphosphate hydrolases"/>
    <property type="match status" value="1"/>
</dbReference>
<reference evidence="9 10" key="1">
    <citation type="submission" date="2019-10" db="EMBL/GenBank/DDBJ databases">
        <title>Nonomuraea sp. nov., isolated from Phyllanthus amarus.</title>
        <authorList>
            <person name="Klykleung N."/>
            <person name="Tanasupawat S."/>
        </authorList>
    </citation>
    <scope>NUCLEOTIDE SEQUENCE [LARGE SCALE GENOMIC DNA]</scope>
    <source>
        <strain evidence="9 10">CR1-09</strain>
    </source>
</reference>
<dbReference type="InterPro" id="IPR051677">
    <property type="entry name" value="AfsR-DnrI-RedD_regulator"/>
</dbReference>
<dbReference type="InterPro" id="IPR011990">
    <property type="entry name" value="TPR-like_helical_dom_sf"/>
</dbReference>
<dbReference type="SUPFAM" id="SSF48452">
    <property type="entry name" value="TPR-like"/>
    <property type="match status" value="1"/>
</dbReference>
<evidence type="ECO:0000256" key="2">
    <source>
        <dbReference type="ARBA" id="ARBA00023015"/>
    </source>
</evidence>
<dbReference type="SUPFAM" id="SSF52540">
    <property type="entry name" value="P-loop containing nucleoside triphosphate hydrolases"/>
    <property type="match status" value="1"/>
</dbReference>
<dbReference type="InterPro" id="IPR027417">
    <property type="entry name" value="P-loop_NTPase"/>
</dbReference>
<accession>A0A5N6BB43</accession>
<dbReference type="Gene3D" id="1.10.10.10">
    <property type="entry name" value="Winged helix-like DNA-binding domain superfamily/Winged helix DNA-binding domain"/>
    <property type="match status" value="1"/>
</dbReference>
<dbReference type="Pfam" id="PF03704">
    <property type="entry name" value="BTAD"/>
    <property type="match status" value="1"/>
</dbReference>
<feature type="domain" description="OmpR/PhoB-type" evidence="8">
    <location>
        <begin position="1"/>
        <end position="99"/>
    </location>
</feature>
<organism evidence="9 10">
    <name type="scientific">Microbispora catharanthi</name>
    <dbReference type="NCBI Taxonomy" id="1712871"/>
    <lineage>
        <taxon>Bacteria</taxon>
        <taxon>Bacillati</taxon>
        <taxon>Actinomycetota</taxon>
        <taxon>Actinomycetes</taxon>
        <taxon>Streptosporangiales</taxon>
        <taxon>Streptosporangiaceae</taxon>
        <taxon>Microbispora</taxon>
    </lineage>
</organism>
<comment type="caution">
    <text evidence="9">The sequence shown here is derived from an EMBL/GenBank/DDBJ whole genome shotgun (WGS) entry which is preliminary data.</text>
</comment>
<keyword evidence="6" id="KW-0175">Coiled coil</keyword>
<keyword evidence="10" id="KW-1185">Reference proteome</keyword>
<dbReference type="InterPro" id="IPR016032">
    <property type="entry name" value="Sig_transdc_resp-reg_C-effctor"/>
</dbReference>
<feature type="DNA-binding region" description="OmpR/PhoB-type" evidence="5">
    <location>
        <begin position="1"/>
        <end position="99"/>
    </location>
</feature>
<dbReference type="GO" id="GO:0000160">
    <property type="term" value="P:phosphorelay signal transduction system"/>
    <property type="evidence" value="ECO:0007669"/>
    <property type="project" value="InterPro"/>
</dbReference>
<gene>
    <name evidence="9" type="ORF">FH610_036580</name>
</gene>
<keyword evidence="3 5" id="KW-0238">DNA-binding</keyword>
<keyword evidence="2" id="KW-0805">Transcription regulation</keyword>
<dbReference type="PANTHER" id="PTHR35807:SF1">
    <property type="entry name" value="TRANSCRIPTIONAL REGULATOR REDD"/>
    <property type="match status" value="1"/>
</dbReference>
<keyword evidence="4" id="KW-0804">Transcription</keyword>
<dbReference type="InterPro" id="IPR005158">
    <property type="entry name" value="BTAD"/>
</dbReference>
<proteinExistence type="inferred from homology"/>
<evidence type="ECO:0000256" key="6">
    <source>
        <dbReference type="SAM" id="Coils"/>
    </source>
</evidence>
<feature type="coiled-coil region" evidence="6">
    <location>
        <begin position="154"/>
        <end position="181"/>
    </location>
</feature>
<dbReference type="Proteomes" id="UP000313066">
    <property type="component" value="Unassembled WGS sequence"/>
</dbReference>
<evidence type="ECO:0000256" key="1">
    <source>
        <dbReference type="ARBA" id="ARBA00005820"/>
    </source>
</evidence>
<dbReference type="PANTHER" id="PTHR35807">
    <property type="entry name" value="TRANSCRIPTIONAL REGULATOR REDD-RELATED"/>
    <property type="match status" value="1"/>
</dbReference>
<evidence type="ECO:0000256" key="5">
    <source>
        <dbReference type="PROSITE-ProRule" id="PRU01091"/>
    </source>
</evidence>
<dbReference type="SMART" id="SM00862">
    <property type="entry name" value="Trans_reg_C"/>
    <property type="match status" value="1"/>
</dbReference>
<dbReference type="GO" id="GO:0006355">
    <property type="term" value="P:regulation of DNA-templated transcription"/>
    <property type="evidence" value="ECO:0007669"/>
    <property type="project" value="InterPro"/>
</dbReference>
<evidence type="ECO:0000259" key="8">
    <source>
        <dbReference type="PROSITE" id="PS51755"/>
    </source>
</evidence>
<dbReference type="InterPro" id="IPR001867">
    <property type="entry name" value="OmpR/PhoB-type_DNA-bd"/>
</dbReference>
<dbReference type="Pfam" id="PF00486">
    <property type="entry name" value="Trans_reg_C"/>
    <property type="match status" value="1"/>
</dbReference>
<dbReference type="SUPFAM" id="SSF46894">
    <property type="entry name" value="C-terminal effector domain of the bipartite response regulators"/>
    <property type="match status" value="1"/>
</dbReference>
<dbReference type="InterPro" id="IPR036388">
    <property type="entry name" value="WH-like_DNA-bd_sf"/>
</dbReference>
<dbReference type="CDD" id="cd15831">
    <property type="entry name" value="BTAD"/>
    <property type="match status" value="1"/>
</dbReference>
<dbReference type="GO" id="GO:0003677">
    <property type="term" value="F:DNA binding"/>
    <property type="evidence" value="ECO:0007669"/>
    <property type="project" value="UniProtKB-UniRule"/>
</dbReference>
<dbReference type="Gene3D" id="1.25.40.10">
    <property type="entry name" value="Tetratricopeptide repeat domain"/>
    <property type="match status" value="1"/>
</dbReference>
<dbReference type="SMART" id="SM01043">
    <property type="entry name" value="BTAD"/>
    <property type="match status" value="1"/>
</dbReference>
<dbReference type="PROSITE" id="PS51755">
    <property type="entry name" value="OMPR_PHOB"/>
    <property type="match status" value="1"/>
</dbReference>
<dbReference type="GO" id="GO:0043531">
    <property type="term" value="F:ADP binding"/>
    <property type="evidence" value="ECO:0007669"/>
    <property type="project" value="InterPro"/>
</dbReference>
<evidence type="ECO:0000256" key="7">
    <source>
        <dbReference type="SAM" id="MobiDB-lite"/>
    </source>
</evidence>
<name>A0A5N6BB43_9ACTN</name>
<evidence type="ECO:0000256" key="4">
    <source>
        <dbReference type="ARBA" id="ARBA00023163"/>
    </source>
</evidence>
<evidence type="ECO:0000313" key="9">
    <source>
        <dbReference type="EMBL" id="KAB8178291.1"/>
    </source>
</evidence>
<feature type="region of interest" description="Disordered" evidence="7">
    <location>
        <begin position="598"/>
        <end position="619"/>
    </location>
</feature>
<protein>
    <recommendedName>
        <fullName evidence="8">OmpR/PhoB-type domain-containing protein</fullName>
    </recommendedName>
</protein>
<evidence type="ECO:0000256" key="3">
    <source>
        <dbReference type="ARBA" id="ARBA00023125"/>
    </source>
</evidence>
<dbReference type="RefSeq" id="WP_139579813.1">
    <property type="nucleotide sequence ID" value="NZ_VDMA02000028.1"/>
</dbReference>
<comment type="similarity">
    <text evidence="1">Belongs to the AfsR/DnrI/RedD regulatory family.</text>
</comment>
<evidence type="ECO:0000313" key="10">
    <source>
        <dbReference type="Proteomes" id="UP000313066"/>
    </source>
</evidence>
<sequence>MRFTLLGPLEIVTSEGSLTPSAPMLRRVLALLLLRADTVVRSGALVEELWGDRPPRSARTTLQTYIYQLRKLFGSFEAGQDAGGSLVLLTKPPGYELQLGEDDQVDVYEFEALVNRAKACRHEGLIEDAVAALNEALGLWSGAALTDVERGPLLDAEATRLEEIRKEVLELRLELDLQLGRHHEVVSELLSLVSANPAHEGFVAKLMLALVRCGRRAEALDVYQRTRTELVAGLGLEPSTEIQRLHHSILKGDGEVGHQVSAMAPTSPAQLPPAITDFVGRTGETRRLRSAVAGDRGLSIVQVLGPPGVGKTAFALQAAHELRSLFPDGQFYANVGDLGDSGRGLADILAGFLRSCGIPPDRLPPGLRELSNMFRTWTADRKVLVVLDEVLAARHIRELTPGGSSCAMLVVSRTRPTAVPGMVNISLGPLPEDSALELLGRLIGPERVETEPEAARTLIRTCDRLPLALRAVAGRIAARPHWSLDRMIGRLSRSDNLLVELGEYGDELLASVEASRRQLSGITRDALDLVAGLCGQTVTPAVVADLLDVRVAAAETLLEQLVDASLIEEQTSTREGHESGYRVPALFQAAVRQLVDPWDAPPARPVGPSTSPLREPADV</sequence>
<dbReference type="EMBL" id="VDMA02000028">
    <property type="protein sequence ID" value="KAB8178291.1"/>
    <property type="molecule type" value="Genomic_DNA"/>
</dbReference>
<dbReference type="PRINTS" id="PR00364">
    <property type="entry name" value="DISEASERSIST"/>
</dbReference>